<evidence type="ECO:0000259" key="12">
    <source>
        <dbReference type="Pfam" id="PF03919"/>
    </source>
</evidence>
<dbReference type="InterPro" id="IPR012340">
    <property type="entry name" value="NA-bd_OB-fold"/>
</dbReference>
<evidence type="ECO:0000313" key="14">
    <source>
        <dbReference type="Proteomes" id="UP000193642"/>
    </source>
</evidence>
<dbReference type="GO" id="GO:0008033">
    <property type="term" value="P:tRNA processing"/>
    <property type="evidence" value="ECO:0007669"/>
    <property type="project" value="EnsemblFungi"/>
</dbReference>
<dbReference type="GO" id="GO:0031533">
    <property type="term" value="C:mRNA capping enzyme complex"/>
    <property type="evidence" value="ECO:0007669"/>
    <property type="project" value="EnsemblFungi"/>
</dbReference>
<dbReference type="CDD" id="cd07895">
    <property type="entry name" value="Adenylation_mRNA_capping"/>
    <property type="match status" value="1"/>
</dbReference>
<comment type="subcellular location">
    <subcellularLocation>
        <location evidence="1">Nucleus</location>
    </subcellularLocation>
</comment>
<keyword evidence="14" id="KW-1185">Reference proteome</keyword>
<dbReference type="SUPFAM" id="SSF56091">
    <property type="entry name" value="DNA ligase/mRNA capping enzyme, catalytic domain"/>
    <property type="match status" value="1"/>
</dbReference>
<organism evidence="13 14">
    <name type="scientific">Rhizoclosmatium globosum</name>
    <dbReference type="NCBI Taxonomy" id="329046"/>
    <lineage>
        <taxon>Eukaryota</taxon>
        <taxon>Fungi</taxon>
        <taxon>Fungi incertae sedis</taxon>
        <taxon>Chytridiomycota</taxon>
        <taxon>Chytridiomycota incertae sedis</taxon>
        <taxon>Chytridiomycetes</taxon>
        <taxon>Chytridiales</taxon>
        <taxon>Chytriomycetaceae</taxon>
        <taxon>Rhizoclosmatium</taxon>
    </lineage>
</organism>
<name>A0A1Y2BW51_9FUNG</name>
<keyword evidence="4" id="KW-0808">Transferase</keyword>
<dbReference type="OrthoDB" id="200924at2759"/>
<dbReference type="Pfam" id="PF01331">
    <property type="entry name" value="mRNA_cap_enzyme"/>
    <property type="match status" value="1"/>
</dbReference>
<evidence type="ECO:0000256" key="5">
    <source>
        <dbReference type="ARBA" id="ARBA00022695"/>
    </source>
</evidence>
<evidence type="ECO:0000256" key="4">
    <source>
        <dbReference type="ARBA" id="ARBA00022679"/>
    </source>
</evidence>
<evidence type="ECO:0000256" key="6">
    <source>
        <dbReference type="ARBA" id="ARBA00022741"/>
    </source>
</evidence>
<dbReference type="EMBL" id="MCGO01000042">
    <property type="protein sequence ID" value="ORY38887.1"/>
    <property type="molecule type" value="Genomic_DNA"/>
</dbReference>
<dbReference type="GO" id="GO:0099122">
    <property type="term" value="F:RNA polymerase II C-terminal domain binding"/>
    <property type="evidence" value="ECO:0007669"/>
    <property type="project" value="EnsemblFungi"/>
</dbReference>
<dbReference type="GO" id="GO:0005525">
    <property type="term" value="F:GTP binding"/>
    <property type="evidence" value="ECO:0007669"/>
    <property type="project" value="UniProtKB-KW"/>
</dbReference>
<dbReference type="GO" id="GO:0004484">
    <property type="term" value="F:mRNA guanylyltransferase activity"/>
    <property type="evidence" value="ECO:0007669"/>
    <property type="project" value="UniProtKB-EC"/>
</dbReference>
<evidence type="ECO:0000256" key="3">
    <source>
        <dbReference type="ARBA" id="ARBA00022664"/>
    </source>
</evidence>
<keyword evidence="5" id="KW-0548">Nucleotidyltransferase</keyword>
<feature type="domain" description="mRNA capping enzyme adenylation" evidence="11">
    <location>
        <begin position="42"/>
        <end position="234"/>
    </location>
</feature>
<dbReference type="EC" id="2.7.7.50" evidence="2"/>
<comment type="catalytic activity">
    <reaction evidence="10">
        <text>a 5'-end diphospho-ribonucleoside in mRNA + GTP + H(+) = a 5'-end (5'-triphosphoguanosine)-ribonucleoside in mRNA + diphosphate</text>
        <dbReference type="Rhea" id="RHEA:67012"/>
        <dbReference type="Rhea" id="RHEA-COMP:17165"/>
        <dbReference type="Rhea" id="RHEA-COMP:17166"/>
        <dbReference type="ChEBI" id="CHEBI:15378"/>
        <dbReference type="ChEBI" id="CHEBI:33019"/>
        <dbReference type="ChEBI" id="CHEBI:37565"/>
        <dbReference type="ChEBI" id="CHEBI:167616"/>
        <dbReference type="ChEBI" id="CHEBI:167617"/>
        <dbReference type="EC" id="2.7.7.50"/>
    </reaction>
    <physiologicalReaction direction="left-to-right" evidence="10">
        <dbReference type="Rhea" id="RHEA:67013"/>
    </physiologicalReaction>
</comment>
<dbReference type="Proteomes" id="UP000193642">
    <property type="component" value="Unassembled WGS sequence"/>
</dbReference>
<dbReference type="InterPro" id="IPR001339">
    <property type="entry name" value="mRNA_cap_enzyme_adenylation"/>
</dbReference>
<keyword evidence="8" id="KW-0342">GTP-binding</keyword>
<sequence length="360" mass="42279">MLPDIPGRPVTEPQLRDLRVHVATLFGMEVSDRRDPRFPGAQPVSFNKSHLSLLQEENFFVSEKADGIRCLLVATRDARTGKYDTFLVDRKNSYYQIHMPLPHPENIHAYQRDTVLDGELVLDVEEDGRHVLKFYLFDCMISMGTSLIEKPFNKRLGRLTEHVLKPYDRRYREDRGFGESLPFKLKLKPLQLAYHVGQVFEDIPKLKHKNDGVIFTSQEAPYTIGTCQKMLKWKPSEENTVDFKLEGPDIDGKYWIYLWRGGREGHVLHGEFHLDQELAEEWERYPPGYGKIIECRYDPEWPGEWRFSRFRNDKENANHETVYMSIMDSIRDNVDQETIVSHAGVIREQWKMRESGVRHL</sequence>
<reference evidence="13 14" key="1">
    <citation type="submission" date="2016-07" db="EMBL/GenBank/DDBJ databases">
        <title>Pervasive Adenine N6-methylation of Active Genes in Fungi.</title>
        <authorList>
            <consortium name="DOE Joint Genome Institute"/>
            <person name="Mondo S.J."/>
            <person name="Dannebaum R.O."/>
            <person name="Kuo R.C."/>
            <person name="Labutti K."/>
            <person name="Haridas S."/>
            <person name="Kuo A."/>
            <person name="Salamov A."/>
            <person name="Ahrendt S.R."/>
            <person name="Lipzen A."/>
            <person name="Sullivan W."/>
            <person name="Andreopoulos W.B."/>
            <person name="Clum A."/>
            <person name="Lindquist E."/>
            <person name="Daum C."/>
            <person name="Ramamoorthy G.K."/>
            <person name="Gryganskyi A."/>
            <person name="Culley D."/>
            <person name="Magnuson J.K."/>
            <person name="James T.Y."/>
            <person name="O'Malley M.A."/>
            <person name="Stajich J.E."/>
            <person name="Spatafora J.W."/>
            <person name="Visel A."/>
            <person name="Grigoriev I.V."/>
        </authorList>
    </citation>
    <scope>NUCLEOTIDE SEQUENCE [LARGE SCALE GENOMIC DNA]</scope>
    <source>
        <strain evidence="13 14">JEL800</strain>
    </source>
</reference>
<keyword evidence="3" id="KW-0507">mRNA processing</keyword>
<evidence type="ECO:0000256" key="9">
    <source>
        <dbReference type="ARBA" id="ARBA00023242"/>
    </source>
</evidence>
<dbReference type="GO" id="GO:0005524">
    <property type="term" value="F:ATP binding"/>
    <property type="evidence" value="ECO:0007669"/>
    <property type="project" value="InterPro"/>
</dbReference>
<dbReference type="SUPFAM" id="SSF50249">
    <property type="entry name" value="Nucleic acid-binding proteins"/>
    <property type="match status" value="1"/>
</dbReference>
<accession>A0A1Y2BW51</accession>
<evidence type="ECO:0000256" key="10">
    <source>
        <dbReference type="ARBA" id="ARBA00044624"/>
    </source>
</evidence>
<dbReference type="InterPro" id="IPR013846">
    <property type="entry name" value="mRNA_cap_enzyme_C"/>
</dbReference>
<evidence type="ECO:0000259" key="11">
    <source>
        <dbReference type="Pfam" id="PF01331"/>
    </source>
</evidence>
<keyword evidence="9" id="KW-0539">Nucleus</keyword>
<dbReference type="Gene3D" id="2.40.50.140">
    <property type="entry name" value="Nucleic acid-binding proteins"/>
    <property type="match status" value="1"/>
</dbReference>
<dbReference type="STRING" id="329046.A0A1Y2BW51"/>
<dbReference type="GO" id="GO:0045944">
    <property type="term" value="P:positive regulation of transcription by RNA polymerase II"/>
    <property type="evidence" value="ECO:0007669"/>
    <property type="project" value="EnsemblFungi"/>
</dbReference>
<dbReference type="InterPro" id="IPR051029">
    <property type="entry name" value="mRNA_Capping_Enz/RNA_Phosphat"/>
</dbReference>
<keyword evidence="7" id="KW-0506">mRNA capping</keyword>
<proteinExistence type="predicted"/>
<evidence type="ECO:0000256" key="2">
    <source>
        <dbReference type="ARBA" id="ARBA00012475"/>
    </source>
</evidence>
<dbReference type="GO" id="GO:0006370">
    <property type="term" value="P:7-methylguanosine mRNA capping"/>
    <property type="evidence" value="ECO:0007669"/>
    <property type="project" value="UniProtKB-KW"/>
</dbReference>
<evidence type="ECO:0000256" key="1">
    <source>
        <dbReference type="ARBA" id="ARBA00004123"/>
    </source>
</evidence>
<evidence type="ECO:0000313" key="13">
    <source>
        <dbReference type="EMBL" id="ORY38887.1"/>
    </source>
</evidence>
<dbReference type="PANTHER" id="PTHR10367:SF17">
    <property type="entry name" value="MRNA-CAPPING ENZYME"/>
    <property type="match status" value="1"/>
</dbReference>
<dbReference type="PANTHER" id="PTHR10367">
    <property type="entry name" value="MRNA-CAPPING ENZYME"/>
    <property type="match status" value="1"/>
</dbReference>
<evidence type="ECO:0000256" key="8">
    <source>
        <dbReference type="ARBA" id="ARBA00023134"/>
    </source>
</evidence>
<keyword evidence="6" id="KW-0547">Nucleotide-binding</keyword>
<comment type="caution">
    <text evidence="13">The sequence shown here is derived from an EMBL/GenBank/DDBJ whole genome shotgun (WGS) entry which is preliminary data.</text>
</comment>
<evidence type="ECO:0000256" key="7">
    <source>
        <dbReference type="ARBA" id="ARBA00023042"/>
    </source>
</evidence>
<feature type="domain" description="mRNA capping enzyme C-terminal" evidence="12">
    <location>
        <begin position="238"/>
        <end position="339"/>
    </location>
</feature>
<dbReference type="AlphaFoldDB" id="A0A1Y2BW51"/>
<dbReference type="Gene3D" id="3.30.470.30">
    <property type="entry name" value="DNA ligase/mRNA capping enzyme"/>
    <property type="match status" value="1"/>
</dbReference>
<dbReference type="Pfam" id="PF03919">
    <property type="entry name" value="mRNA_cap_C"/>
    <property type="match status" value="1"/>
</dbReference>
<protein>
    <recommendedName>
        <fullName evidence="2">mRNA guanylyltransferase</fullName>
        <ecNumber evidence="2">2.7.7.50</ecNumber>
    </recommendedName>
</protein>
<gene>
    <name evidence="13" type="ORF">BCR33DRAFT_700382</name>
</gene>